<keyword evidence="2 4" id="KW-0456">Lyase</keyword>
<dbReference type="PANTHER" id="PTHR34183">
    <property type="entry name" value="ENDOLYTIC PEPTIDOGLYCAN TRANSGLYCOSYLASE RLPA"/>
    <property type="match status" value="1"/>
</dbReference>
<dbReference type="SUPFAM" id="SSF50685">
    <property type="entry name" value="Barwin-like endoglucanases"/>
    <property type="match status" value="1"/>
</dbReference>
<comment type="subcellular location">
    <subcellularLocation>
        <location evidence="4">Cell membrane</location>
        <topology evidence="4">Lipid-anchor</topology>
    </subcellularLocation>
</comment>
<dbReference type="PANTHER" id="PTHR34183:SF1">
    <property type="entry name" value="ENDOLYTIC PEPTIDOGLYCAN TRANSGLYCOSYLASE RLPA"/>
    <property type="match status" value="1"/>
</dbReference>
<keyword evidence="1 7" id="KW-0732">Signal</keyword>
<proteinExistence type="inferred from homology"/>
<comment type="similarity">
    <text evidence="4 5">Belongs to the RlpA family.</text>
</comment>
<evidence type="ECO:0000259" key="8">
    <source>
        <dbReference type="PROSITE" id="PS51724"/>
    </source>
</evidence>
<dbReference type="Gene3D" id="3.30.70.1070">
    <property type="entry name" value="Sporulation related repeat"/>
    <property type="match status" value="1"/>
</dbReference>
<comment type="caution">
    <text evidence="9">The sequence shown here is derived from an EMBL/GenBank/DDBJ whole genome shotgun (WGS) entry which is preliminary data.</text>
</comment>
<dbReference type="Pfam" id="PF03330">
    <property type="entry name" value="DPBB_1"/>
    <property type="match status" value="1"/>
</dbReference>
<keyword evidence="4" id="KW-0472">Membrane</keyword>
<dbReference type="GO" id="GO:0008932">
    <property type="term" value="F:lytic endotransglycosylase activity"/>
    <property type="evidence" value="ECO:0007669"/>
    <property type="project" value="UniProtKB-UniRule"/>
</dbReference>
<feature type="region of interest" description="Disordered" evidence="6">
    <location>
        <begin position="21"/>
        <end position="40"/>
    </location>
</feature>
<dbReference type="CDD" id="cd22268">
    <property type="entry name" value="DPBB_RlpA-like"/>
    <property type="match status" value="1"/>
</dbReference>
<dbReference type="GO" id="GO:0071555">
    <property type="term" value="P:cell wall organization"/>
    <property type="evidence" value="ECO:0007669"/>
    <property type="project" value="UniProtKB-KW"/>
</dbReference>
<name>A0A4R1GIZ2_9GAMM</name>
<evidence type="ECO:0000313" key="9">
    <source>
        <dbReference type="EMBL" id="TCK05909.1"/>
    </source>
</evidence>
<keyword evidence="4 9" id="KW-0449">Lipoprotein</keyword>
<dbReference type="SUPFAM" id="SSF110997">
    <property type="entry name" value="Sporulation related repeat"/>
    <property type="match status" value="1"/>
</dbReference>
<sequence length="303" mass="32431">MARLGVLLLFALLGLAGCSSTGGGGENPNAGRYSMTHDRYPDAPADVSNVPDAVPRLEPKSRGGNKSPYQVLGKKYHIMPSAAGYRRQGTASWYGEKFHGHLTSNGEVYDMYKMSAAHKSLPLPSYVRVTNLSNKRQVIVRVNDRGPFHDNRLIDLSYAAAAKLGMLNHGTARVEVEAIDPVAWNSKNVLPDSENMTAKPAGPQMSTAKVATQKTAAVPAPVSASGRYLQVGAFSTDAAARRVQDKLIEAAAGSQVQVRSVERDGRPLYRVLIGPLTSDTIPGDLISRVQAAGHSSPILVNYP</sequence>
<keyword evidence="4" id="KW-0564">Palmitate</keyword>
<dbReference type="PROSITE" id="PS51257">
    <property type="entry name" value="PROKAR_LIPOPROTEIN"/>
    <property type="match status" value="1"/>
</dbReference>
<dbReference type="FunFam" id="2.40.40.10:FF:000003">
    <property type="entry name" value="Endolytic peptidoglycan transglycosylase RlpA"/>
    <property type="match status" value="1"/>
</dbReference>
<protein>
    <recommendedName>
        <fullName evidence="4">Endolytic peptidoglycan transglycosylase RlpA</fullName>
        <ecNumber evidence="4">4.2.2.-</ecNumber>
    </recommendedName>
</protein>
<accession>A0A4R1GIZ2</accession>
<dbReference type="GO" id="GO:0009279">
    <property type="term" value="C:cell outer membrane"/>
    <property type="evidence" value="ECO:0007669"/>
    <property type="project" value="TreeGrafter"/>
</dbReference>
<dbReference type="Pfam" id="PF05036">
    <property type="entry name" value="SPOR"/>
    <property type="match status" value="1"/>
</dbReference>
<dbReference type="EC" id="4.2.2.-" evidence="4"/>
<keyword evidence="10" id="KW-1185">Reference proteome</keyword>
<dbReference type="AlphaFoldDB" id="A0A4R1GIZ2"/>
<comment type="function">
    <text evidence="4">Lytic transglycosylase with a strong preference for naked glycan strands that lack stem peptides.</text>
</comment>
<dbReference type="Gene3D" id="2.40.40.10">
    <property type="entry name" value="RlpA-like domain"/>
    <property type="match status" value="1"/>
</dbReference>
<gene>
    <name evidence="4" type="primary">rlpA</name>
    <name evidence="9" type="ORF">CLV83_2850</name>
</gene>
<evidence type="ECO:0000256" key="6">
    <source>
        <dbReference type="SAM" id="MobiDB-lite"/>
    </source>
</evidence>
<evidence type="ECO:0000256" key="7">
    <source>
        <dbReference type="SAM" id="SignalP"/>
    </source>
</evidence>
<dbReference type="InterPro" id="IPR034718">
    <property type="entry name" value="RlpA"/>
</dbReference>
<dbReference type="InterPro" id="IPR012997">
    <property type="entry name" value="RplA"/>
</dbReference>
<evidence type="ECO:0000313" key="10">
    <source>
        <dbReference type="Proteomes" id="UP000294546"/>
    </source>
</evidence>
<organism evidence="9 10">
    <name type="scientific">Marinobacterium mangrovicola</name>
    <dbReference type="NCBI Taxonomy" id="1476959"/>
    <lineage>
        <taxon>Bacteria</taxon>
        <taxon>Pseudomonadati</taxon>
        <taxon>Pseudomonadota</taxon>
        <taxon>Gammaproteobacteria</taxon>
        <taxon>Oceanospirillales</taxon>
        <taxon>Oceanospirillaceae</taxon>
        <taxon>Marinobacterium</taxon>
    </lineage>
</organism>
<dbReference type="NCBIfam" id="TIGR00413">
    <property type="entry name" value="rlpA"/>
    <property type="match status" value="1"/>
</dbReference>
<keyword evidence="4" id="KW-1003">Cell membrane</keyword>
<evidence type="ECO:0000256" key="4">
    <source>
        <dbReference type="HAMAP-Rule" id="MF_02071"/>
    </source>
</evidence>
<keyword evidence="3 4" id="KW-0961">Cell wall biogenesis/degradation</keyword>
<evidence type="ECO:0000256" key="5">
    <source>
        <dbReference type="RuleBase" id="RU003495"/>
    </source>
</evidence>
<dbReference type="PROSITE" id="PS51724">
    <property type="entry name" value="SPOR"/>
    <property type="match status" value="1"/>
</dbReference>
<dbReference type="InterPro" id="IPR036680">
    <property type="entry name" value="SPOR-like_sf"/>
</dbReference>
<dbReference type="GO" id="GO:0005886">
    <property type="term" value="C:plasma membrane"/>
    <property type="evidence" value="ECO:0007669"/>
    <property type="project" value="UniProtKB-SubCell"/>
</dbReference>
<dbReference type="GO" id="GO:0000270">
    <property type="term" value="P:peptidoglycan metabolic process"/>
    <property type="evidence" value="ECO:0007669"/>
    <property type="project" value="UniProtKB-UniRule"/>
</dbReference>
<dbReference type="RefSeq" id="WP_132293546.1">
    <property type="nucleotide sequence ID" value="NZ_SMFU01000009.1"/>
</dbReference>
<dbReference type="Proteomes" id="UP000294546">
    <property type="component" value="Unassembled WGS sequence"/>
</dbReference>
<dbReference type="GO" id="GO:0042834">
    <property type="term" value="F:peptidoglycan binding"/>
    <property type="evidence" value="ECO:0007669"/>
    <property type="project" value="InterPro"/>
</dbReference>
<dbReference type="HAMAP" id="MF_02071">
    <property type="entry name" value="RlpA"/>
    <property type="match status" value="1"/>
</dbReference>
<evidence type="ECO:0000256" key="3">
    <source>
        <dbReference type="ARBA" id="ARBA00023316"/>
    </source>
</evidence>
<dbReference type="InterPro" id="IPR009009">
    <property type="entry name" value="RlpA-like_DPBB"/>
</dbReference>
<dbReference type="InterPro" id="IPR036908">
    <property type="entry name" value="RlpA-like_sf"/>
</dbReference>
<feature type="region of interest" description="Disordered" evidence="6">
    <location>
        <begin position="45"/>
        <end position="66"/>
    </location>
</feature>
<evidence type="ECO:0000256" key="2">
    <source>
        <dbReference type="ARBA" id="ARBA00023239"/>
    </source>
</evidence>
<feature type="signal peptide" evidence="7">
    <location>
        <begin position="1"/>
        <end position="21"/>
    </location>
</feature>
<dbReference type="OrthoDB" id="9779128at2"/>
<feature type="chain" id="PRO_5021053068" description="Endolytic peptidoglycan transglycosylase RlpA" evidence="7">
    <location>
        <begin position="22"/>
        <end position="303"/>
    </location>
</feature>
<reference evidence="9 10" key="1">
    <citation type="submission" date="2019-03" db="EMBL/GenBank/DDBJ databases">
        <title>Genomic Encyclopedia of Archaeal and Bacterial Type Strains, Phase II (KMG-II): from individual species to whole genera.</title>
        <authorList>
            <person name="Goeker M."/>
        </authorList>
    </citation>
    <scope>NUCLEOTIDE SEQUENCE [LARGE SCALE GENOMIC DNA]</scope>
    <source>
        <strain evidence="9 10">DSM 27697</strain>
    </source>
</reference>
<dbReference type="InterPro" id="IPR007730">
    <property type="entry name" value="SPOR-like_dom"/>
</dbReference>
<dbReference type="EMBL" id="SMFU01000009">
    <property type="protein sequence ID" value="TCK05909.1"/>
    <property type="molecule type" value="Genomic_DNA"/>
</dbReference>
<feature type="domain" description="SPOR" evidence="8">
    <location>
        <begin position="221"/>
        <end position="302"/>
    </location>
</feature>
<evidence type="ECO:0000256" key="1">
    <source>
        <dbReference type="ARBA" id="ARBA00022729"/>
    </source>
</evidence>